<proteinExistence type="predicted"/>
<name>A0A2Z6ZR65_9LAMI</name>
<sequence length="123" mass="13347">MRRRELPRAMAAHDARPMSPGLALMVARWSKRSARLCAAIGAAVRHASRGDARLSRNLVARPAALGASSVMAAVAAVRPPSDVISGRLLRRLIFPSRFSSGLSRAAHEVFGPINRYRADFGRF</sequence>
<organism evidence="1 2">
    <name type="scientific">Dorcoceras hygrometricum</name>
    <dbReference type="NCBI Taxonomy" id="472368"/>
    <lineage>
        <taxon>Eukaryota</taxon>
        <taxon>Viridiplantae</taxon>
        <taxon>Streptophyta</taxon>
        <taxon>Embryophyta</taxon>
        <taxon>Tracheophyta</taxon>
        <taxon>Spermatophyta</taxon>
        <taxon>Magnoliopsida</taxon>
        <taxon>eudicotyledons</taxon>
        <taxon>Gunneridae</taxon>
        <taxon>Pentapetalae</taxon>
        <taxon>asterids</taxon>
        <taxon>lamiids</taxon>
        <taxon>Lamiales</taxon>
        <taxon>Gesneriaceae</taxon>
        <taxon>Didymocarpoideae</taxon>
        <taxon>Trichosporeae</taxon>
        <taxon>Loxocarpinae</taxon>
        <taxon>Dorcoceras</taxon>
    </lineage>
</organism>
<gene>
    <name evidence="1" type="ORF">F511_47409</name>
</gene>
<protein>
    <submittedName>
        <fullName evidence="1">Uncharacterized protein</fullName>
    </submittedName>
</protein>
<dbReference type="EMBL" id="KV222819">
    <property type="protein sequence ID" value="KZT75566.1"/>
    <property type="molecule type" value="Genomic_DNA"/>
</dbReference>
<evidence type="ECO:0000313" key="1">
    <source>
        <dbReference type="EMBL" id="KZT75566.1"/>
    </source>
</evidence>
<reference evidence="1 2" key="1">
    <citation type="journal article" date="2015" name="Proc. Natl. Acad. Sci. U.S.A.">
        <title>The resurrection genome of Boea hygrometrica: A blueprint for survival of dehydration.</title>
        <authorList>
            <person name="Xiao L."/>
            <person name="Yang G."/>
            <person name="Zhang L."/>
            <person name="Yang X."/>
            <person name="Zhao S."/>
            <person name="Ji Z."/>
            <person name="Zhou Q."/>
            <person name="Hu M."/>
            <person name="Wang Y."/>
            <person name="Chen M."/>
            <person name="Xu Y."/>
            <person name="Jin H."/>
            <person name="Xiao X."/>
            <person name="Hu G."/>
            <person name="Bao F."/>
            <person name="Hu Y."/>
            <person name="Wan P."/>
            <person name="Li L."/>
            <person name="Deng X."/>
            <person name="Kuang T."/>
            <person name="Xiang C."/>
            <person name="Zhu J.K."/>
            <person name="Oliver M.J."/>
            <person name="He Y."/>
        </authorList>
    </citation>
    <scope>NUCLEOTIDE SEQUENCE [LARGE SCALE GENOMIC DNA]</scope>
    <source>
        <strain evidence="2">cv. XS01</strain>
    </source>
</reference>
<dbReference type="AlphaFoldDB" id="A0A2Z6ZR65"/>
<accession>A0A2Z6ZR65</accession>
<keyword evidence="2" id="KW-1185">Reference proteome</keyword>
<evidence type="ECO:0000313" key="2">
    <source>
        <dbReference type="Proteomes" id="UP000250235"/>
    </source>
</evidence>
<dbReference type="Proteomes" id="UP000250235">
    <property type="component" value="Unassembled WGS sequence"/>
</dbReference>